<dbReference type="Pfam" id="PF22924">
    <property type="entry name" value="ACOX_C_alpha1"/>
    <property type="match status" value="1"/>
</dbReference>
<comment type="cofactor">
    <cofactor evidence="1">
        <name>FAD</name>
        <dbReference type="ChEBI" id="CHEBI:57692"/>
    </cofactor>
</comment>
<accession>A0A4S8PJM7</accession>
<sequence length="563" mass="59932">MTDLRRLLADPAFDRPPNADPAALHAHAYAALARIRAVAGPAPDLLADRDRLRDLATWTTVRDPLLFHLSVLHYCLCLNGIARFAPDPAAALARVGDDTGILLMTEAGRSNSHGAIATEAHYDTATREFTLRTPTPAAVKFPTNAAPSDVPKTALVYARLVTGGTAHGVFTFALRIGGPHGTPPGLRLSPVDGSTALPVDFAAVAFDGLRLPFDAWHSDGAAIDDRGRLTDPLGTPDARLRRSMSVGVATWHAITAAAAAAARAAATIAIRYSRTRLTADRLSGPRPLLDYRNQHIALLTALADACAITSLTEPGDPAPEPAGASTAWVPWSAVDPLLPLYKAVAVDTAWRAVTECREHCGALGYAATPKLLAYQSLMDAYRTAGGDNTLIRLDTARSLAAGYEAPEDDPPDEPRTAADFLALARSCERRLVATLRERLAQSRAVAEDEFGVWNGQLELAIETAAVHAERLLMERFAPEGGDLAALHGAAWARRRAASLQRCGLAVPASALERRAHELCDRLLPKVSSIVDGFGFEPAHLGTFLGEPDHLAAFADRYGFADLG</sequence>
<dbReference type="AlphaFoldDB" id="A0A4S8PJM7"/>
<dbReference type="InterPro" id="IPR046373">
    <property type="entry name" value="Acyl-CoA_Oxase/DH_mid-dom_sf"/>
</dbReference>
<protein>
    <submittedName>
        <fullName evidence="8">Uncharacterized protein</fullName>
    </submittedName>
</protein>
<dbReference type="InterPro" id="IPR055060">
    <property type="entry name" value="ACOX_C_alpha1"/>
</dbReference>
<dbReference type="EMBL" id="STGX01000003">
    <property type="protein sequence ID" value="THV30880.1"/>
    <property type="molecule type" value="Genomic_DNA"/>
</dbReference>
<evidence type="ECO:0000256" key="4">
    <source>
        <dbReference type="ARBA" id="ARBA00022827"/>
    </source>
</evidence>
<feature type="domain" description="Acyl-CoA oxidase C-terminal" evidence="6">
    <location>
        <begin position="429"/>
        <end position="548"/>
    </location>
</feature>
<keyword evidence="4" id="KW-0274">FAD</keyword>
<dbReference type="Gene3D" id="2.40.110.10">
    <property type="entry name" value="Butyryl-CoA Dehydrogenase, subunit A, domain 2"/>
    <property type="match status" value="1"/>
</dbReference>
<dbReference type="InterPro" id="IPR002655">
    <property type="entry name" value="Acyl-CoA_oxidase_C"/>
</dbReference>
<evidence type="ECO:0000256" key="2">
    <source>
        <dbReference type="ARBA" id="ARBA00006288"/>
    </source>
</evidence>
<evidence type="ECO:0000256" key="1">
    <source>
        <dbReference type="ARBA" id="ARBA00001974"/>
    </source>
</evidence>
<evidence type="ECO:0000259" key="6">
    <source>
        <dbReference type="Pfam" id="PF01756"/>
    </source>
</evidence>
<dbReference type="SUPFAM" id="SSF56645">
    <property type="entry name" value="Acyl-CoA dehydrogenase NM domain-like"/>
    <property type="match status" value="1"/>
</dbReference>
<dbReference type="Proteomes" id="UP000305792">
    <property type="component" value="Unassembled WGS sequence"/>
</dbReference>
<evidence type="ECO:0000313" key="9">
    <source>
        <dbReference type="Proteomes" id="UP000305792"/>
    </source>
</evidence>
<dbReference type="Pfam" id="PF01756">
    <property type="entry name" value="ACOX"/>
    <property type="match status" value="1"/>
</dbReference>
<organism evidence="8 9">
    <name type="scientific">Glycomyces paridis</name>
    <dbReference type="NCBI Taxonomy" id="2126555"/>
    <lineage>
        <taxon>Bacteria</taxon>
        <taxon>Bacillati</taxon>
        <taxon>Actinomycetota</taxon>
        <taxon>Actinomycetes</taxon>
        <taxon>Glycomycetales</taxon>
        <taxon>Glycomycetaceae</taxon>
        <taxon>Glycomyces</taxon>
    </lineage>
</organism>
<dbReference type="PANTHER" id="PTHR10909:SF382">
    <property type="entry name" value="ACYL-COENZYME A OXIDASE"/>
    <property type="match status" value="1"/>
</dbReference>
<dbReference type="Gene3D" id="1.20.140.10">
    <property type="entry name" value="Butyryl-CoA Dehydrogenase, subunit A, domain 3"/>
    <property type="match status" value="1"/>
</dbReference>
<dbReference type="GO" id="GO:0033540">
    <property type="term" value="P:fatty acid beta-oxidation using acyl-CoA oxidase"/>
    <property type="evidence" value="ECO:0007669"/>
    <property type="project" value="TreeGrafter"/>
</dbReference>
<dbReference type="RefSeq" id="WP_136528746.1">
    <property type="nucleotide sequence ID" value="NZ_STGX01000003.1"/>
</dbReference>
<evidence type="ECO:0000259" key="7">
    <source>
        <dbReference type="Pfam" id="PF22924"/>
    </source>
</evidence>
<dbReference type="GO" id="GO:0003997">
    <property type="term" value="F:acyl-CoA oxidase activity"/>
    <property type="evidence" value="ECO:0007669"/>
    <property type="project" value="InterPro"/>
</dbReference>
<comment type="similarity">
    <text evidence="2">Belongs to the acyl-CoA oxidase family.</text>
</comment>
<dbReference type="InterPro" id="IPR009100">
    <property type="entry name" value="AcylCoA_DH/oxidase_NM_dom_sf"/>
</dbReference>
<comment type="caution">
    <text evidence="8">The sequence shown here is derived from an EMBL/GenBank/DDBJ whole genome shotgun (WGS) entry which is preliminary data.</text>
</comment>
<dbReference type="InterPro" id="IPR012258">
    <property type="entry name" value="Acyl-CoA_oxidase"/>
</dbReference>
<evidence type="ECO:0000256" key="5">
    <source>
        <dbReference type="ARBA" id="ARBA00023002"/>
    </source>
</evidence>
<keyword evidence="5" id="KW-0560">Oxidoreductase</keyword>
<dbReference type="SUPFAM" id="SSF47203">
    <property type="entry name" value="Acyl-CoA dehydrogenase C-terminal domain-like"/>
    <property type="match status" value="2"/>
</dbReference>
<feature type="domain" description="Acyl-CoA oxidase C-alpha1" evidence="7">
    <location>
        <begin position="253"/>
        <end position="399"/>
    </location>
</feature>
<keyword evidence="9" id="KW-1185">Reference proteome</keyword>
<name>A0A4S8PJM7_9ACTN</name>
<keyword evidence="3" id="KW-0285">Flavoprotein</keyword>
<dbReference type="InterPro" id="IPR036250">
    <property type="entry name" value="AcylCo_DH-like_C"/>
</dbReference>
<evidence type="ECO:0000256" key="3">
    <source>
        <dbReference type="ARBA" id="ARBA00022630"/>
    </source>
</evidence>
<dbReference type="GO" id="GO:0071949">
    <property type="term" value="F:FAD binding"/>
    <property type="evidence" value="ECO:0007669"/>
    <property type="project" value="InterPro"/>
</dbReference>
<reference evidence="8 9" key="1">
    <citation type="journal article" date="2018" name="Int. J. Syst. Evol. Microbiol.">
        <title>Glycomyces paridis sp. nov., isolated from the medicinal plant Paris polyphylla.</title>
        <authorList>
            <person name="Fang X.M."/>
            <person name="Bai J.L."/>
            <person name="Su J."/>
            <person name="Zhao L.L."/>
            <person name="Liu H.Y."/>
            <person name="Ma B.P."/>
            <person name="Zhang Y.Q."/>
            <person name="Yu L.Y."/>
        </authorList>
    </citation>
    <scope>NUCLEOTIDE SEQUENCE [LARGE SCALE GENOMIC DNA]</scope>
    <source>
        <strain evidence="8 9">CPCC 204357</strain>
    </source>
</reference>
<dbReference type="GO" id="GO:0005504">
    <property type="term" value="F:fatty acid binding"/>
    <property type="evidence" value="ECO:0007669"/>
    <property type="project" value="TreeGrafter"/>
</dbReference>
<dbReference type="GO" id="GO:0055088">
    <property type="term" value="P:lipid homeostasis"/>
    <property type="evidence" value="ECO:0007669"/>
    <property type="project" value="TreeGrafter"/>
</dbReference>
<dbReference type="OrthoDB" id="1144545at2"/>
<proteinExistence type="inferred from homology"/>
<evidence type="ECO:0000313" key="8">
    <source>
        <dbReference type="EMBL" id="THV30880.1"/>
    </source>
</evidence>
<dbReference type="PANTHER" id="PTHR10909">
    <property type="entry name" value="ELECTRON TRANSPORT OXIDOREDUCTASE"/>
    <property type="match status" value="1"/>
</dbReference>
<gene>
    <name evidence="8" type="ORF">E9998_05780</name>
</gene>